<protein>
    <submittedName>
        <fullName evidence="2">Uncharacterized protein</fullName>
    </submittedName>
</protein>
<dbReference type="EMBL" id="UINC01193841">
    <property type="protein sequence ID" value="SVE09646.1"/>
    <property type="molecule type" value="Genomic_DNA"/>
</dbReference>
<name>A0A383AP01_9ZZZZ</name>
<feature type="non-terminal residue" evidence="2">
    <location>
        <position position="1"/>
    </location>
</feature>
<dbReference type="Gene3D" id="2.60.120.620">
    <property type="entry name" value="q2cbj1_9rhob like domain"/>
    <property type="match status" value="1"/>
</dbReference>
<evidence type="ECO:0000256" key="1">
    <source>
        <dbReference type="SAM" id="MobiDB-lite"/>
    </source>
</evidence>
<evidence type="ECO:0000313" key="2">
    <source>
        <dbReference type="EMBL" id="SVE09646.1"/>
    </source>
</evidence>
<gene>
    <name evidence="2" type="ORF">METZ01_LOCUS462500</name>
</gene>
<dbReference type="AlphaFoldDB" id="A0A383AP01"/>
<sequence length="80" mass="8717">LLTTSIDLPQVYKPPLQAGDVLFFGAVAHGTIAWRSERQRRTVIQFMGSGNVALPPGKKSVGWRWSTDSNNPANKLAAKP</sequence>
<proteinExistence type="predicted"/>
<reference evidence="2" key="1">
    <citation type="submission" date="2018-05" db="EMBL/GenBank/DDBJ databases">
        <authorList>
            <person name="Lanie J.A."/>
            <person name="Ng W.-L."/>
            <person name="Kazmierczak K.M."/>
            <person name="Andrzejewski T.M."/>
            <person name="Davidsen T.M."/>
            <person name="Wayne K.J."/>
            <person name="Tettelin H."/>
            <person name="Glass J.I."/>
            <person name="Rusch D."/>
            <person name="Podicherti R."/>
            <person name="Tsui H.-C.T."/>
            <person name="Winkler M.E."/>
        </authorList>
    </citation>
    <scope>NUCLEOTIDE SEQUENCE</scope>
</reference>
<accession>A0A383AP01</accession>
<organism evidence="2">
    <name type="scientific">marine metagenome</name>
    <dbReference type="NCBI Taxonomy" id="408172"/>
    <lineage>
        <taxon>unclassified sequences</taxon>
        <taxon>metagenomes</taxon>
        <taxon>ecological metagenomes</taxon>
    </lineage>
</organism>
<feature type="region of interest" description="Disordered" evidence="1">
    <location>
        <begin position="61"/>
        <end position="80"/>
    </location>
</feature>